<feature type="signal peptide" evidence="1">
    <location>
        <begin position="1"/>
        <end position="31"/>
    </location>
</feature>
<dbReference type="RefSeq" id="WP_097549370.1">
    <property type="nucleotide sequence ID" value="NZ_NSLY01000002.1"/>
</dbReference>
<protein>
    <recommendedName>
        <fullName evidence="4">Sel1 repeat family protein</fullName>
    </recommendedName>
</protein>
<keyword evidence="1" id="KW-0732">Signal</keyword>
<comment type="caution">
    <text evidence="2">The sequence shown here is derived from an EMBL/GenBank/DDBJ whole genome shotgun (WGS) entry which is preliminary data.</text>
</comment>
<dbReference type="PANTHER" id="PTHR11102:SF160">
    <property type="entry name" value="ERAD-ASSOCIATED E3 UBIQUITIN-PROTEIN LIGASE COMPONENT HRD3"/>
    <property type="match status" value="1"/>
</dbReference>
<feature type="chain" id="PRO_5012427443" description="Sel1 repeat family protein" evidence="1">
    <location>
        <begin position="32"/>
        <end position="453"/>
    </location>
</feature>
<dbReference type="Pfam" id="PF08238">
    <property type="entry name" value="Sel1"/>
    <property type="match status" value="12"/>
</dbReference>
<evidence type="ECO:0000256" key="1">
    <source>
        <dbReference type="SAM" id="SignalP"/>
    </source>
</evidence>
<dbReference type="InterPro" id="IPR011990">
    <property type="entry name" value="TPR-like_helical_dom_sf"/>
</dbReference>
<reference evidence="2 3" key="1">
    <citation type="submission" date="2017-09" db="EMBL/GenBank/DDBJ databases">
        <title>Phase variable restriction modification systems are present in the genome sequences of periodontal pathogens Prevotella intermedia, Tannerella forsythia and Porphyromonas gingivalis.</title>
        <authorList>
            <person name="Haigh R.D."/>
            <person name="Crawford L."/>
            <person name="Ralph J."/>
            <person name="Wanford J."/>
            <person name="Vartoukian S.R."/>
            <person name="Hijazib K."/>
            <person name="Wade W."/>
            <person name="Oggioni M.R."/>
        </authorList>
    </citation>
    <scope>NUCLEOTIDE SEQUENCE [LARGE SCALE GENOMIC DNA]</scope>
    <source>
        <strain evidence="2 3">WW2834</strain>
    </source>
</reference>
<gene>
    <name evidence="2" type="ORF">CLI71_01080</name>
</gene>
<dbReference type="InterPro" id="IPR006597">
    <property type="entry name" value="Sel1-like"/>
</dbReference>
<dbReference type="SUPFAM" id="SSF81901">
    <property type="entry name" value="HCP-like"/>
    <property type="match status" value="3"/>
</dbReference>
<proteinExistence type="predicted"/>
<accession>A0A2A6EHT9</accession>
<dbReference type="Gene3D" id="1.25.40.10">
    <property type="entry name" value="Tetratricopeptide repeat domain"/>
    <property type="match status" value="3"/>
</dbReference>
<dbReference type="AlphaFoldDB" id="A0A2A6EHT9"/>
<sequence>MKQCKLPKKGLLLMFVCSVLFLSFSSCQNKAKKADELRLKYEFEEAAKLYKEAADEGDAYAKWKLSRAYTFGEGVEVDDKKGFRLLEEAANAGLEEAKAGLARCYMYGISTKTDIDKGKKMMDSLVETSTNAFVLSSYADMLIYGNPAYEKNEKKAIKILESVDDKDDPFYLYEMGLLFYLGVDNDIDYQKALEYFSKAFERGRFYSAYLCGIIYYDGGHNVKKNMDKSVEWLKKGVQAMDADCMSLLGQIYCGTDEKYHDEDNGIKLLGNAAKLGNTDAMTILSICYENGGIVDKDDEKSFKYAKQAFDQGDAEAGFLLGLRYCDGVGCKKNEQKAVEIWEKAADLGSGGAANNIYVYYNEKNNFVKAKKYLFLSAKLGNDMGMYNLARHYYLGDNLVEKNLKQAFIYAKRSADLGNPGACELTSYMLENGEGCDVDPKEAKKYKKKAIGEE</sequence>
<dbReference type="SMART" id="SM00671">
    <property type="entry name" value="SEL1"/>
    <property type="match status" value="10"/>
</dbReference>
<evidence type="ECO:0000313" key="3">
    <source>
        <dbReference type="Proteomes" id="UP000219058"/>
    </source>
</evidence>
<dbReference type="EMBL" id="NSLY01000002">
    <property type="protein sequence ID" value="PDP61319.1"/>
    <property type="molecule type" value="Genomic_DNA"/>
</dbReference>
<dbReference type="PANTHER" id="PTHR11102">
    <property type="entry name" value="SEL-1-LIKE PROTEIN"/>
    <property type="match status" value="1"/>
</dbReference>
<dbReference type="PROSITE" id="PS51257">
    <property type="entry name" value="PROKAR_LIPOPROTEIN"/>
    <property type="match status" value="1"/>
</dbReference>
<organism evidence="2 3">
    <name type="scientific">Prevotella intermedia</name>
    <dbReference type="NCBI Taxonomy" id="28131"/>
    <lineage>
        <taxon>Bacteria</taxon>
        <taxon>Pseudomonadati</taxon>
        <taxon>Bacteroidota</taxon>
        <taxon>Bacteroidia</taxon>
        <taxon>Bacteroidales</taxon>
        <taxon>Prevotellaceae</taxon>
        <taxon>Prevotella</taxon>
    </lineage>
</organism>
<evidence type="ECO:0008006" key="4">
    <source>
        <dbReference type="Google" id="ProtNLM"/>
    </source>
</evidence>
<dbReference type="InterPro" id="IPR050767">
    <property type="entry name" value="Sel1_AlgK"/>
</dbReference>
<evidence type="ECO:0000313" key="2">
    <source>
        <dbReference type="EMBL" id="PDP61319.1"/>
    </source>
</evidence>
<name>A0A2A6EHT9_PREIN</name>
<dbReference type="Proteomes" id="UP000219058">
    <property type="component" value="Unassembled WGS sequence"/>
</dbReference>